<evidence type="ECO:0000256" key="2">
    <source>
        <dbReference type="SAM" id="SignalP"/>
    </source>
</evidence>
<feature type="compositionally biased region" description="Gly residues" evidence="1">
    <location>
        <begin position="48"/>
        <end position="61"/>
    </location>
</feature>
<evidence type="ECO:0000256" key="1">
    <source>
        <dbReference type="SAM" id="MobiDB-lite"/>
    </source>
</evidence>
<gene>
    <name evidence="3" type="ORF">AU381_14695</name>
</gene>
<comment type="caution">
    <text evidence="3">The sequence shown here is derived from an EMBL/GenBank/DDBJ whole genome shotgun (WGS) entry which is preliminary data.</text>
</comment>
<keyword evidence="4" id="KW-1185">Reference proteome</keyword>
<accession>A0A178Y5Z1</accession>
<dbReference type="EMBL" id="LPUX01000050">
    <property type="protein sequence ID" value="OAP42443.1"/>
    <property type="molecule type" value="Genomic_DNA"/>
</dbReference>
<dbReference type="AlphaFoldDB" id="A0A178Y5Z1"/>
<feature type="compositionally biased region" description="Gly residues" evidence="1">
    <location>
        <begin position="89"/>
        <end position="101"/>
    </location>
</feature>
<evidence type="ECO:0008006" key="5">
    <source>
        <dbReference type="Google" id="ProtNLM"/>
    </source>
</evidence>
<keyword evidence="2" id="KW-0732">Signal</keyword>
<protein>
    <recommendedName>
        <fullName evidence="5">Helicase</fullName>
    </recommendedName>
</protein>
<feature type="chain" id="PRO_5008097546" description="Helicase" evidence="2">
    <location>
        <begin position="26"/>
        <end position="305"/>
    </location>
</feature>
<name>A0A178Y5Z1_9HYPH</name>
<evidence type="ECO:0000313" key="4">
    <source>
        <dbReference type="Proteomes" id="UP000094025"/>
    </source>
</evidence>
<feature type="region of interest" description="Disordered" evidence="1">
    <location>
        <begin position="48"/>
        <end position="101"/>
    </location>
</feature>
<organism evidence="3 4">
    <name type="scientific">Sinorhizobium glycinis</name>
    <dbReference type="NCBI Taxonomy" id="1472378"/>
    <lineage>
        <taxon>Bacteria</taxon>
        <taxon>Pseudomonadati</taxon>
        <taxon>Pseudomonadota</taxon>
        <taxon>Alphaproteobacteria</taxon>
        <taxon>Hyphomicrobiales</taxon>
        <taxon>Rhizobiaceae</taxon>
        <taxon>Sinorhizobium/Ensifer group</taxon>
        <taxon>Sinorhizobium</taxon>
    </lineage>
</organism>
<sequence length="305" mass="28566">MRTMVMRTYLTATFLVAVAMGLAPALDLSGGASFSGLGIGAATAGSKGGGVSGSSTGGGAQAGASAGATAGPGSGDIGKSHATSSGSGVAAGKGGGSPGNSAGGRVKAGAYAGPNSGASGNAGYQSGGKLAKSGGGAASSKGKGAPSVSIGALPGLVTGSLKGGGTPKGVRAGAIAGIAPATGAAPSIGLPFILLPLGNGLGDRGEYEQGVLGRPVTDPVTTGAISDDPGAAVSVCLQAITSAALPLGAVRVRAASAGPLVSQRRGERMAPLTVRIDYAGRGGIEVRRARVSCHLDPNGRVIGVI</sequence>
<proteinExistence type="predicted"/>
<dbReference type="Proteomes" id="UP000094025">
    <property type="component" value="Unassembled WGS sequence"/>
</dbReference>
<reference evidence="3 4" key="1">
    <citation type="journal article" date="2016" name="Int. J. Syst. Evol. Microbiol.">
        <title>Ensifer glycinis sp. nov., an novel rhizobial species associated with Glycine spp.</title>
        <authorList>
            <person name="Yan H."/>
            <person name="Yan J."/>
            <person name="Sui X.H."/>
            <person name="Wang E.T."/>
            <person name="Chen W.X."/>
            <person name="Zhang X.X."/>
            <person name="Chen W.F."/>
        </authorList>
    </citation>
    <scope>NUCLEOTIDE SEQUENCE [LARGE SCALE GENOMIC DNA]</scope>
    <source>
        <strain evidence="3 4">CCBAU 23380</strain>
    </source>
</reference>
<dbReference type="STRING" id="1472378.AU381_14695"/>
<evidence type="ECO:0000313" key="3">
    <source>
        <dbReference type="EMBL" id="OAP42443.1"/>
    </source>
</evidence>
<feature type="signal peptide" evidence="2">
    <location>
        <begin position="1"/>
        <end position="25"/>
    </location>
</feature>